<dbReference type="FunFam" id="3.30.160.60:FF:000417">
    <property type="entry name" value="Zinc finger protein"/>
    <property type="match status" value="1"/>
</dbReference>
<evidence type="ECO:0000313" key="11">
    <source>
        <dbReference type="Ensembl" id="ENSDCDP00010037349.1"/>
    </source>
</evidence>
<dbReference type="FunFam" id="3.30.160.60:FF:000645">
    <property type="entry name" value="Zinc finger and BTB domain containing 40"/>
    <property type="match status" value="1"/>
</dbReference>
<dbReference type="InterPro" id="IPR036236">
    <property type="entry name" value="Znf_C2H2_sf"/>
</dbReference>
<reference evidence="11" key="3">
    <citation type="submission" date="2025-09" db="UniProtKB">
        <authorList>
            <consortium name="Ensembl"/>
        </authorList>
    </citation>
    <scope>IDENTIFICATION</scope>
</reference>
<gene>
    <name evidence="11" type="primary">ZBTB40</name>
</gene>
<dbReference type="Pfam" id="PF00651">
    <property type="entry name" value="BTB"/>
    <property type="match status" value="1"/>
</dbReference>
<dbReference type="SUPFAM" id="SSF57667">
    <property type="entry name" value="beta-beta-alpha zinc fingers"/>
    <property type="match status" value="1"/>
</dbReference>
<evidence type="ECO:0000259" key="10">
    <source>
        <dbReference type="PROSITE" id="PS50157"/>
    </source>
</evidence>
<keyword evidence="12" id="KW-1185">Reference proteome</keyword>
<feature type="domain" description="C2H2-type" evidence="10">
    <location>
        <begin position="323"/>
        <end position="351"/>
    </location>
</feature>
<dbReference type="SMART" id="SM00225">
    <property type="entry name" value="BTB"/>
    <property type="match status" value="1"/>
</dbReference>
<reference evidence="11 12" key="1">
    <citation type="submission" date="2020-06" db="EMBL/GenBank/DDBJ databases">
        <authorList>
            <consortium name="Wellcome Sanger Institute Data Sharing"/>
        </authorList>
    </citation>
    <scope>NUCLEOTIDE SEQUENCE [LARGE SCALE GENOMIC DNA]</scope>
</reference>
<proteinExistence type="predicted"/>
<keyword evidence="4 7" id="KW-0863">Zinc-finger</keyword>
<evidence type="ECO:0000256" key="3">
    <source>
        <dbReference type="ARBA" id="ARBA00022737"/>
    </source>
</evidence>
<evidence type="ECO:0000256" key="2">
    <source>
        <dbReference type="ARBA" id="ARBA00022723"/>
    </source>
</evidence>
<evidence type="ECO:0000256" key="8">
    <source>
        <dbReference type="SAM" id="MobiDB-lite"/>
    </source>
</evidence>
<dbReference type="PANTHER" id="PTHR24394">
    <property type="entry name" value="ZINC FINGER PROTEIN"/>
    <property type="match status" value="1"/>
</dbReference>
<accession>A0AAY4CX68</accession>
<dbReference type="GeneTree" id="ENSGT00930000151052"/>
<evidence type="ECO:0000256" key="1">
    <source>
        <dbReference type="ARBA" id="ARBA00004123"/>
    </source>
</evidence>
<dbReference type="GO" id="GO:0000981">
    <property type="term" value="F:DNA-binding transcription factor activity, RNA polymerase II-specific"/>
    <property type="evidence" value="ECO:0007669"/>
    <property type="project" value="TreeGrafter"/>
</dbReference>
<evidence type="ECO:0000256" key="6">
    <source>
        <dbReference type="ARBA" id="ARBA00023242"/>
    </source>
</evidence>
<dbReference type="AlphaFoldDB" id="A0AAY4CX68"/>
<feature type="domain" description="BTB" evidence="9">
    <location>
        <begin position="27"/>
        <end position="90"/>
    </location>
</feature>
<dbReference type="SUPFAM" id="SSF54695">
    <property type="entry name" value="POZ domain"/>
    <property type="match status" value="1"/>
</dbReference>
<reference evidence="11" key="2">
    <citation type="submission" date="2025-08" db="UniProtKB">
        <authorList>
            <consortium name="Ensembl"/>
        </authorList>
    </citation>
    <scope>IDENTIFICATION</scope>
</reference>
<keyword evidence="3" id="KW-0677">Repeat</keyword>
<sequence>SGLDGGSHVTSALLQQLGALRKEGQFCDCTIVVGSTSHPAHKVALAASSLLFRSLLAGSDSISIDTAVVTPPEFSCLLDMVYTGRLPPGQHNLTRMIAAADSLQMFDVAVGCKNVLTSLMGPSDAALAEAEGQKDATAAEVVGQEACAGSAESVEKSGSGFEGDSGLLSRGAARLFPATVDPREGPWGRLSPHAPLTAGSAPRSGAARAAATSSPRRDRCSSTPLEPTTAPRARGRNRVPSRVTSAAKPSPIRQVRSGGPSLVASSPAADDVDGFCLPSGMQYHKRTEHFEEKPYPCTECGAKFAAKSSLKNHARLHTGEKPFRCKHCDMSFSVAAALSYHTKKKHSEGTDASTPRPVRPRKTVVGTTLACEPEERKVPGSNPTSYHLHLRHYQTPSSRETYNQYLQGQSPPWRHSGLSVLLRDTMVVSGI</sequence>
<feature type="compositionally biased region" description="Low complexity" evidence="8">
    <location>
        <begin position="197"/>
        <end position="214"/>
    </location>
</feature>
<dbReference type="PROSITE" id="PS50157">
    <property type="entry name" value="ZINC_FINGER_C2H2_2"/>
    <property type="match status" value="2"/>
</dbReference>
<dbReference type="PROSITE" id="PS00028">
    <property type="entry name" value="ZINC_FINGER_C2H2_1"/>
    <property type="match status" value="2"/>
</dbReference>
<dbReference type="Pfam" id="PF00096">
    <property type="entry name" value="zf-C2H2"/>
    <property type="match status" value="2"/>
</dbReference>
<dbReference type="GO" id="GO:0005634">
    <property type="term" value="C:nucleus"/>
    <property type="evidence" value="ECO:0007669"/>
    <property type="project" value="UniProtKB-SubCell"/>
</dbReference>
<comment type="subcellular location">
    <subcellularLocation>
        <location evidence="1">Nucleus</location>
    </subcellularLocation>
</comment>
<evidence type="ECO:0000256" key="4">
    <source>
        <dbReference type="ARBA" id="ARBA00022771"/>
    </source>
</evidence>
<keyword evidence="6" id="KW-0539">Nucleus</keyword>
<organism evidence="11 12">
    <name type="scientific">Denticeps clupeoides</name>
    <name type="common">denticle herring</name>
    <dbReference type="NCBI Taxonomy" id="299321"/>
    <lineage>
        <taxon>Eukaryota</taxon>
        <taxon>Metazoa</taxon>
        <taxon>Chordata</taxon>
        <taxon>Craniata</taxon>
        <taxon>Vertebrata</taxon>
        <taxon>Euteleostomi</taxon>
        <taxon>Actinopterygii</taxon>
        <taxon>Neopterygii</taxon>
        <taxon>Teleostei</taxon>
        <taxon>Clupei</taxon>
        <taxon>Clupeiformes</taxon>
        <taxon>Denticipitoidei</taxon>
        <taxon>Denticipitidae</taxon>
        <taxon>Denticeps</taxon>
    </lineage>
</organism>
<dbReference type="InterPro" id="IPR013087">
    <property type="entry name" value="Znf_C2H2_type"/>
</dbReference>
<keyword evidence="2" id="KW-0479">Metal-binding</keyword>
<dbReference type="Ensembl" id="ENSDCDT00010046914.1">
    <property type="protein sequence ID" value="ENSDCDP00010037349.1"/>
    <property type="gene ID" value="ENSDCDG00010024313.1"/>
</dbReference>
<name>A0AAY4CX68_9TELE</name>
<evidence type="ECO:0000256" key="5">
    <source>
        <dbReference type="ARBA" id="ARBA00022833"/>
    </source>
</evidence>
<protein>
    <submittedName>
        <fullName evidence="11">Uncharacterized protein</fullName>
    </submittedName>
</protein>
<keyword evidence="5" id="KW-0862">Zinc</keyword>
<dbReference type="SMART" id="SM00355">
    <property type="entry name" value="ZnF_C2H2"/>
    <property type="match status" value="2"/>
</dbReference>
<evidence type="ECO:0000259" key="9">
    <source>
        <dbReference type="PROSITE" id="PS50097"/>
    </source>
</evidence>
<feature type="domain" description="C2H2-type" evidence="10">
    <location>
        <begin position="295"/>
        <end position="322"/>
    </location>
</feature>
<dbReference type="Gene3D" id="3.30.160.60">
    <property type="entry name" value="Classic Zinc Finger"/>
    <property type="match status" value="2"/>
</dbReference>
<dbReference type="InterPro" id="IPR000210">
    <property type="entry name" value="BTB/POZ_dom"/>
</dbReference>
<dbReference type="Proteomes" id="UP000694580">
    <property type="component" value="Chromosome 12"/>
</dbReference>
<dbReference type="InterPro" id="IPR011333">
    <property type="entry name" value="SKP1/BTB/POZ_sf"/>
</dbReference>
<feature type="region of interest" description="Disordered" evidence="8">
    <location>
        <begin position="179"/>
        <end position="266"/>
    </location>
</feature>
<dbReference type="PROSITE" id="PS50097">
    <property type="entry name" value="BTB"/>
    <property type="match status" value="1"/>
</dbReference>
<evidence type="ECO:0000256" key="7">
    <source>
        <dbReference type="PROSITE-ProRule" id="PRU00042"/>
    </source>
</evidence>
<evidence type="ECO:0000313" key="12">
    <source>
        <dbReference type="Proteomes" id="UP000694580"/>
    </source>
</evidence>
<dbReference type="GO" id="GO:0008270">
    <property type="term" value="F:zinc ion binding"/>
    <property type="evidence" value="ECO:0007669"/>
    <property type="project" value="UniProtKB-KW"/>
</dbReference>
<dbReference type="PANTHER" id="PTHR24394:SF0">
    <property type="entry name" value="ZINC FINGER AND BTB DOMAIN-CONTAINING PROTEIN 40"/>
    <property type="match status" value="1"/>
</dbReference>
<dbReference type="Gene3D" id="3.30.710.10">
    <property type="entry name" value="Potassium Channel Kv1.1, Chain A"/>
    <property type="match status" value="1"/>
</dbReference>